<accession>A0A6C0BM16</accession>
<dbReference type="EMBL" id="MN739192">
    <property type="protein sequence ID" value="QHS92781.1"/>
    <property type="molecule type" value="Genomic_DNA"/>
</dbReference>
<proteinExistence type="predicted"/>
<dbReference type="AlphaFoldDB" id="A0A6C0BM16"/>
<name>A0A6C0BM16_9ZZZZ</name>
<reference evidence="1" key="1">
    <citation type="journal article" date="2020" name="Nature">
        <title>Giant virus diversity and host interactions through global metagenomics.</title>
        <authorList>
            <person name="Schulz F."/>
            <person name="Roux S."/>
            <person name="Paez-Espino D."/>
            <person name="Jungbluth S."/>
            <person name="Walsh D.A."/>
            <person name="Denef V.J."/>
            <person name="McMahon K.D."/>
            <person name="Konstantinidis K.T."/>
            <person name="Eloe-Fadrosh E.A."/>
            <person name="Kyrpides N.C."/>
            <person name="Woyke T."/>
        </authorList>
    </citation>
    <scope>NUCLEOTIDE SEQUENCE</scope>
    <source>
        <strain evidence="1">GVMAG-M-3300017651-5</strain>
    </source>
</reference>
<evidence type="ECO:0008006" key="2">
    <source>
        <dbReference type="Google" id="ProtNLM"/>
    </source>
</evidence>
<protein>
    <recommendedName>
        <fullName evidence="2">Right handed beta helix domain-containing protein</fullName>
    </recommendedName>
</protein>
<organism evidence="1">
    <name type="scientific">viral metagenome</name>
    <dbReference type="NCBI Taxonomy" id="1070528"/>
    <lineage>
        <taxon>unclassified sequences</taxon>
        <taxon>metagenomes</taxon>
        <taxon>organismal metagenomes</taxon>
    </lineage>
</organism>
<dbReference type="InterPro" id="IPR011050">
    <property type="entry name" value="Pectin_lyase_fold/virulence"/>
</dbReference>
<sequence>MESFNARSVAISELGNDLTFRVGDMSRPAASFDAILPLVRIGEVRSIHIISGAHNMSLDDVHGLIVVNSGTGRIGTARIELCSNVTLIDVQVVDEFEIEGSNNIRIRRCILSHVECMDCSMIDIEDSKFLDTRANVVIILRYSRDVSVQGNIIVTSITGPILNVSNSTDVTFRDNIVRAINLTSVISNTSSNGVSIDHNCFITSSQDVSLQCSYTSRRVLVSNDGTSVHLDNGSPSVVLVESPADVILPSSGVTDGTVIEIISLTSSTITGDILTMNPTVNRISLNIPANASVRAQYVSNEGRWSISLWLID</sequence>
<evidence type="ECO:0000313" key="1">
    <source>
        <dbReference type="EMBL" id="QHS92781.1"/>
    </source>
</evidence>
<dbReference type="SUPFAM" id="SSF51126">
    <property type="entry name" value="Pectin lyase-like"/>
    <property type="match status" value="1"/>
</dbReference>